<dbReference type="InterPro" id="IPR023795">
    <property type="entry name" value="Serpin_CS"/>
</dbReference>
<protein>
    <submittedName>
        <fullName evidence="2">Serine protease inhibitor</fullName>
    </submittedName>
</protein>
<accession>A0A3G9JL34</accession>
<comment type="similarity">
    <text evidence="1">Belongs to the serpin family.</text>
</comment>
<dbReference type="Pfam" id="PF00079">
    <property type="entry name" value="Serpin"/>
    <property type="match status" value="1"/>
</dbReference>
<dbReference type="GO" id="GO:0005615">
    <property type="term" value="C:extracellular space"/>
    <property type="evidence" value="ECO:0007669"/>
    <property type="project" value="InterPro"/>
</dbReference>
<dbReference type="PROSITE" id="PS00284">
    <property type="entry name" value="SERPIN"/>
    <property type="match status" value="1"/>
</dbReference>
<dbReference type="GO" id="GO:0004867">
    <property type="term" value="F:serine-type endopeptidase inhibitor activity"/>
    <property type="evidence" value="ECO:0007669"/>
    <property type="project" value="InterPro"/>
</dbReference>
<name>A0A3G9JL34_9BACL</name>
<dbReference type="AlphaFoldDB" id="A0A3G9JL34"/>
<evidence type="ECO:0000313" key="2">
    <source>
        <dbReference type="EMBL" id="BBH23749.1"/>
    </source>
</evidence>
<dbReference type="SMART" id="SM00093">
    <property type="entry name" value="SERPIN"/>
    <property type="match status" value="1"/>
</dbReference>
<dbReference type="PROSITE" id="PS51257">
    <property type="entry name" value="PROKAR_LIPOPROTEIN"/>
    <property type="match status" value="1"/>
</dbReference>
<dbReference type="RefSeq" id="WP_183530673.1">
    <property type="nucleotide sequence ID" value="NZ_AP019308.1"/>
</dbReference>
<evidence type="ECO:0000313" key="3">
    <source>
        <dbReference type="Proteomes" id="UP000275368"/>
    </source>
</evidence>
<gene>
    <name evidence="2" type="ORF">Back11_50940</name>
</gene>
<reference evidence="2 3" key="1">
    <citation type="submission" date="2018-11" db="EMBL/GenBank/DDBJ databases">
        <title>Complete genome sequence of Paenibacillus baekrokdamisoli strain KCTC 33723.</title>
        <authorList>
            <person name="Kang S.W."/>
            <person name="Lee K.C."/>
            <person name="Kim K.K."/>
            <person name="Kim J.S."/>
            <person name="Kim D.S."/>
            <person name="Ko S.H."/>
            <person name="Yang S.H."/>
            <person name="Lee J.S."/>
        </authorList>
    </citation>
    <scope>NUCLEOTIDE SEQUENCE [LARGE SCALE GENOMIC DNA]</scope>
    <source>
        <strain evidence="2 3">KCTC 33723</strain>
    </source>
</reference>
<dbReference type="PANTHER" id="PTHR11461">
    <property type="entry name" value="SERINE PROTEASE INHIBITOR, SERPIN"/>
    <property type="match status" value="1"/>
</dbReference>
<dbReference type="Gene3D" id="3.30.497.10">
    <property type="entry name" value="Antithrombin, subunit I, domain 2"/>
    <property type="match status" value="1"/>
</dbReference>
<dbReference type="SUPFAM" id="SSF56574">
    <property type="entry name" value="Serpins"/>
    <property type="match status" value="1"/>
</dbReference>
<dbReference type="CDD" id="cd19588">
    <property type="entry name" value="serpin_miropin-like"/>
    <property type="match status" value="1"/>
</dbReference>
<dbReference type="EMBL" id="AP019308">
    <property type="protein sequence ID" value="BBH23749.1"/>
    <property type="molecule type" value="Genomic_DNA"/>
</dbReference>
<dbReference type="KEGG" id="pbk:Back11_50940"/>
<dbReference type="InterPro" id="IPR000215">
    <property type="entry name" value="Serpin_fam"/>
</dbReference>
<dbReference type="InterPro" id="IPR036186">
    <property type="entry name" value="Serpin_sf"/>
</dbReference>
<keyword evidence="3" id="KW-1185">Reference proteome</keyword>
<proteinExistence type="inferred from homology"/>
<organism evidence="2 3">
    <name type="scientific">Paenibacillus baekrokdamisoli</name>
    <dbReference type="NCBI Taxonomy" id="1712516"/>
    <lineage>
        <taxon>Bacteria</taxon>
        <taxon>Bacillati</taxon>
        <taxon>Bacillota</taxon>
        <taxon>Bacilli</taxon>
        <taxon>Bacillales</taxon>
        <taxon>Paenibacillaceae</taxon>
        <taxon>Paenibacillus</taxon>
    </lineage>
</organism>
<evidence type="ECO:0000256" key="1">
    <source>
        <dbReference type="RuleBase" id="RU000411"/>
    </source>
</evidence>
<dbReference type="Gene3D" id="2.30.39.10">
    <property type="entry name" value="Alpha-1-antitrypsin, domain 1"/>
    <property type="match status" value="1"/>
</dbReference>
<dbReference type="Proteomes" id="UP000275368">
    <property type="component" value="Chromosome"/>
</dbReference>
<dbReference type="PANTHER" id="PTHR11461:SF211">
    <property type="entry name" value="GH10112P-RELATED"/>
    <property type="match status" value="1"/>
</dbReference>
<sequence length="417" mass="45733">MKVRMRRKSIAGIAVTAILITSMISGCGAEKKEAPRYIASDINVKQVQAYNDFALRITKPLLSESDQENVVISPLSLTFALSLALNGAKGATKDELLHMLGSDGISVETLNQGSEVLIDLLEHADPEVDVAIANAVWARKGFDLLKGYSEIVKQFYRAEISQLDFDKADAPDTINKWVEKQTKGKIDQIVNSETLHSSVMLLMNATYFNGNWKVPFEKSATHDAPFHLTDGSAITVPMMHQEASLSYKEGKQFKAVRLPYGKGKWGMIVVLPNEGVLLDTAELELLANADTWRKGFNEGEVIVELPRFKLAYKKELIDLLKALGMTQSTDSKTADFSGMIKNSAGLYVTSVIQKTFIDVNEQGTEAAAVTNIGMDSGSQPSTKKFELRVNRPFFFAIEDQTTGAILFLGSIANPAAE</sequence>
<dbReference type="InterPro" id="IPR042185">
    <property type="entry name" value="Serpin_sf_2"/>
</dbReference>
<dbReference type="InterPro" id="IPR042178">
    <property type="entry name" value="Serpin_sf_1"/>
</dbReference>
<dbReference type="InterPro" id="IPR023796">
    <property type="entry name" value="Serpin_dom"/>
</dbReference>